<dbReference type="CDD" id="cd11301">
    <property type="entry name" value="Fut1_Fut2_like"/>
    <property type="match status" value="1"/>
</dbReference>
<sequence>MDVVVLFNGLGNQMSQYAFYLQKRRTEDSSKILLFCSDHNGFELTKVFDVDLRGTKSPRRIYALFRILLTEKIGWITRPLGRILNRMGMEIVKENFDYSFKHEFLIPSRGVRFYYGGWHSEQYFPEVREEIKKAFTFKVPTDPDNGEYIQDIGEGNSVSIHIRRGDYLSPANLKLFGEVCTLDYYEKAIDRIKGSVRSPRFFIFSNDADWVRENLPVENATYVTGNAGGESWKDMYLMSICKHNIIANSTFSWWAAWLNENPEKIVISPGRFLNSDTTSDVYPDSWIRLNDY</sequence>
<accession>A0A4R8DRM0</accession>
<evidence type="ECO:0000256" key="1">
    <source>
        <dbReference type="ARBA" id="ARBA00022676"/>
    </source>
</evidence>
<dbReference type="RefSeq" id="WP_133991306.1">
    <property type="nucleotide sequence ID" value="NZ_SODV01000001.1"/>
</dbReference>
<dbReference type="GO" id="GO:0005975">
    <property type="term" value="P:carbohydrate metabolic process"/>
    <property type="evidence" value="ECO:0007669"/>
    <property type="project" value="InterPro"/>
</dbReference>
<dbReference type="Gene3D" id="3.40.50.11350">
    <property type="match status" value="1"/>
</dbReference>
<dbReference type="PANTHER" id="PTHR11927:SF9">
    <property type="entry name" value="L-FUCOSYLTRANSFERASE"/>
    <property type="match status" value="1"/>
</dbReference>
<dbReference type="Proteomes" id="UP000294498">
    <property type="component" value="Unassembled WGS sequence"/>
</dbReference>
<dbReference type="GO" id="GO:0008107">
    <property type="term" value="F:galactoside 2-alpha-L-fucosyltransferase activity"/>
    <property type="evidence" value="ECO:0007669"/>
    <property type="project" value="InterPro"/>
</dbReference>
<evidence type="ECO:0000256" key="2">
    <source>
        <dbReference type="ARBA" id="ARBA00022679"/>
    </source>
</evidence>
<reference evidence="3 4" key="1">
    <citation type="submission" date="2019-03" db="EMBL/GenBank/DDBJ databases">
        <title>Genomic Encyclopedia of Type Strains, Phase IV (KMG-IV): sequencing the most valuable type-strain genomes for metagenomic binning, comparative biology and taxonomic classification.</title>
        <authorList>
            <person name="Goeker M."/>
        </authorList>
    </citation>
    <scope>NUCLEOTIDE SEQUENCE [LARGE SCALE GENOMIC DNA]</scope>
    <source>
        <strain evidence="3 4">DSM 100059</strain>
    </source>
</reference>
<dbReference type="OrthoDB" id="9794601at2"/>
<dbReference type="Pfam" id="PF01531">
    <property type="entry name" value="Glyco_transf_11"/>
    <property type="match status" value="1"/>
</dbReference>
<protein>
    <submittedName>
        <fullName evidence="3">Glycosyl transferase family 11</fullName>
    </submittedName>
</protein>
<dbReference type="GO" id="GO:0016020">
    <property type="term" value="C:membrane"/>
    <property type="evidence" value="ECO:0007669"/>
    <property type="project" value="InterPro"/>
</dbReference>
<keyword evidence="1" id="KW-0328">Glycosyltransferase</keyword>
<keyword evidence="4" id="KW-1185">Reference proteome</keyword>
<organism evidence="3 4">
    <name type="scientific">Dinghuibacter silviterrae</name>
    <dbReference type="NCBI Taxonomy" id="1539049"/>
    <lineage>
        <taxon>Bacteria</taxon>
        <taxon>Pseudomonadati</taxon>
        <taxon>Bacteroidota</taxon>
        <taxon>Chitinophagia</taxon>
        <taxon>Chitinophagales</taxon>
        <taxon>Chitinophagaceae</taxon>
        <taxon>Dinghuibacter</taxon>
    </lineage>
</organism>
<evidence type="ECO:0000313" key="3">
    <source>
        <dbReference type="EMBL" id="TDX00065.1"/>
    </source>
</evidence>
<name>A0A4R8DRM0_9BACT</name>
<keyword evidence="2 3" id="KW-0808">Transferase</keyword>
<gene>
    <name evidence="3" type="ORF">EDB95_1081</name>
</gene>
<dbReference type="EMBL" id="SODV01000001">
    <property type="protein sequence ID" value="TDX00065.1"/>
    <property type="molecule type" value="Genomic_DNA"/>
</dbReference>
<dbReference type="InterPro" id="IPR002516">
    <property type="entry name" value="Glyco_trans_11"/>
</dbReference>
<comment type="caution">
    <text evidence="3">The sequence shown here is derived from an EMBL/GenBank/DDBJ whole genome shotgun (WGS) entry which is preliminary data.</text>
</comment>
<evidence type="ECO:0000313" key="4">
    <source>
        <dbReference type="Proteomes" id="UP000294498"/>
    </source>
</evidence>
<dbReference type="AlphaFoldDB" id="A0A4R8DRM0"/>
<dbReference type="PANTHER" id="PTHR11927">
    <property type="entry name" value="GALACTOSIDE 2-L-FUCOSYLTRANSFERASE"/>
    <property type="match status" value="1"/>
</dbReference>
<proteinExistence type="predicted"/>